<dbReference type="KEGG" id="pcoc:116239961"/>
<feature type="region of interest" description="Disordered" evidence="6">
    <location>
        <begin position="77"/>
        <end position="98"/>
    </location>
</feature>
<dbReference type="Pfam" id="PF00031">
    <property type="entry name" value="Cystatin"/>
    <property type="match status" value="1"/>
</dbReference>
<dbReference type="InterPro" id="IPR000010">
    <property type="entry name" value="Cystatin_dom"/>
</dbReference>
<dbReference type="GO" id="GO:0005829">
    <property type="term" value="C:cytosol"/>
    <property type="evidence" value="ECO:0007669"/>
    <property type="project" value="TreeGrafter"/>
</dbReference>
<feature type="compositionally biased region" description="Polar residues" evidence="6">
    <location>
        <begin position="77"/>
        <end position="88"/>
    </location>
</feature>
<dbReference type="InterPro" id="IPR018073">
    <property type="entry name" value="Prot_inh_cystat_CS"/>
</dbReference>
<evidence type="ECO:0000259" key="7">
    <source>
        <dbReference type="SMART" id="SM00043"/>
    </source>
</evidence>
<reference evidence="8" key="1">
    <citation type="submission" date="2025-08" db="UniProtKB">
        <authorList>
            <consortium name="Ensembl"/>
        </authorList>
    </citation>
    <scope>IDENTIFICATION</scope>
</reference>
<dbReference type="GO" id="GO:0004869">
    <property type="term" value="F:cysteine-type endopeptidase inhibitor activity"/>
    <property type="evidence" value="ECO:0007669"/>
    <property type="project" value="UniProtKB-KW"/>
</dbReference>
<evidence type="ECO:0000256" key="3">
    <source>
        <dbReference type="ARBA" id="ARBA00022490"/>
    </source>
</evidence>
<evidence type="ECO:0000313" key="9">
    <source>
        <dbReference type="Proteomes" id="UP000472261"/>
    </source>
</evidence>
<gene>
    <name evidence="8" type="primary">LOC116239961</name>
</gene>
<feature type="domain" description="Cystatin" evidence="7">
    <location>
        <begin position="1"/>
        <end position="98"/>
    </location>
</feature>
<evidence type="ECO:0000256" key="2">
    <source>
        <dbReference type="ARBA" id="ARBA00009403"/>
    </source>
</evidence>
<dbReference type="PANTHER" id="PTHR11414">
    <property type="entry name" value="CYSTATIN FAMILY MEMBER"/>
    <property type="match status" value="1"/>
</dbReference>
<evidence type="ECO:0000256" key="6">
    <source>
        <dbReference type="SAM" id="MobiDB-lite"/>
    </source>
</evidence>
<dbReference type="Ensembl" id="ENSPCLT00000023820.1">
    <property type="protein sequence ID" value="ENSPCLP00000017896.1"/>
    <property type="gene ID" value="ENSPCLG00000014933.1"/>
</dbReference>
<dbReference type="Gene3D" id="3.10.450.10">
    <property type="match status" value="1"/>
</dbReference>
<dbReference type="AlphaFoldDB" id="A0A669QUQ3"/>
<proteinExistence type="inferred from homology"/>
<evidence type="ECO:0000313" key="8">
    <source>
        <dbReference type="Ensembl" id="ENSPCLP00000017896.1"/>
    </source>
</evidence>
<organism evidence="8 9">
    <name type="scientific">Phasianus colchicus</name>
    <name type="common">Common pheasant</name>
    <dbReference type="NCBI Taxonomy" id="9054"/>
    <lineage>
        <taxon>Eukaryota</taxon>
        <taxon>Metazoa</taxon>
        <taxon>Chordata</taxon>
        <taxon>Craniata</taxon>
        <taxon>Vertebrata</taxon>
        <taxon>Euteleostomi</taxon>
        <taxon>Archelosauria</taxon>
        <taxon>Archosauria</taxon>
        <taxon>Dinosauria</taxon>
        <taxon>Saurischia</taxon>
        <taxon>Theropoda</taxon>
        <taxon>Coelurosauria</taxon>
        <taxon>Aves</taxon>
        <taxon>Neognathae</taxon>
        <taxon>Galloanserae</taxon>
        <taxon>Galliformes</taxon>
        <taxon>Phasianidae</taxon>
        <taxon>Phasianinae</taxon>
        <taxon>Phasianus</taxon>
    </lineage>
</organism>
<dbReference type="PRINTS" id="PR00295">
    <property type="entry name" value="STEFINA"/>
</dbReference>
<dbReference type="SMART" id="SM00043">
    <property type="entry name" value="CY"/>
    <property type="match status" value="1"/>
</dbReference>
<dbReference type="InterPro" id="IPR046350">
    <property type="entry name" value="Cystatin_sf"/>
</dbReference>
<protein>
    <submittedName>
        <fullName evidence="8">Cystatin A</fullName>
    </submittedName>
</protein>
<keyword evidence="3" id="KW-0963">Cytoplasm</keyword>
<feature type="compositionally biased region" description="Basic and acidic residues" evidence="6">
    <location>
        <begin position="89"/>
        <end position="98"/>
    </location>
</feature>
<evidence type="ECO:0000256" key="5">
    <source>
        <dbReference type="ARBA" id="ARBA00022704"/>
    </source>
</evidence>
<dbReference type="InterPro" id="IPR001713">
    <property type="entry name" value="Prot_inh_stefin"/>
</dbReference>
<keyword evidence="4" id="KW-0646">Protease inhibitor</keyword>
<evidence type="ECO:0000256" key="4">
    <source>
        <dbReference type="ARBA" id="ARBA00022690"/>
    </source>
</evidence>
<comment type="similarity">
    <text evidence="2">Belongs to the cystatin family.</text>
</comment>
<name>A0A669QUQ3_PHACC</name>
<dbReference type="RefSeq" id="XP_031466084.1">
    <property type="nucleotide sequence ID" value="XM_031610224.1"/>
</dbReference>
<dbReference type="Proteomes" id="UP000472261">
    <property type="component" value="Unplaced"/>
</dbReference>
<comment type="subcellular location">
    <subcellularLocation>
        <location evidence="1">Cytoplasm</location>
    </subcellularLocation>
</comment>
<dbReference type="PANTHER" id="PTHR11414:SF20">
    <property type="entry name" value="CYSTATIN-A"/>
    <property type="match status" value="1"/>
</dbReference>
<dbReference type="SUPFAM" id="SSF54403">
    <property type="entry name" value="Cystatin/monellin"/>
    <property type="match status" value="1"/>
</dbReference>
<dbReference type="CDD" id="cd00042">
    <property type="entry name" value="CY"/>
    <property type="match status" value="1"/>
</dbReference>
<dbReference type="PROSITE" id="PS00287">
    <property type="entry name" value="CYSTATIN"/>
    <property type="match status" value="1"/>
</dbReference>
<reference evidence="8" key="2">
    <citation type="submission" date="2025-09" db="UniProtKB">
        <authorList>
            <consortium name="Ensembl"/>
        </authorList>
    </citation>
    <scope>IDENTIFICATION</scope>
</reference>
<accession>A0A669QUQ3</accession>
<dbReference type="GeneID" id="116239961"/>
<sequence>MMTGGLSDPKPATPEIQHLADQVKPQLESRENETYNIFTAIIYRTQVVAGINYFVKVQNSDNGYVHLRIFQALPQENQGPSLTDYQTGKTRDDPLVYF</sequence>
<evidence type="ECO:0000256" key="1">
    <source>
        <dbReference type="ARBA" id="ARBA00004496"/>
    </source>
</evidence>
<keyword evidence="9" id="KW-1185">Reference proteome</keyword>
<keyword evidence="5" id="KW-0789">Thiol protease inhibitor</keyword>
<dbReference type="OMA" id="DNRYMHL"/>
<dbReference type="OrthoDB" id="2429551at2759"/>
<dbReference type="FunFam" id="3.10.450.10:FF:000001">
    <property type="entry name" value="Cystatin-A"/>
    <property type="match status" value="1"/>
</dbReference>